<dbReference type="RefSeq" id="WP_038188273.1">
    <property type="nucleotide sequence ID" value="NZ_JRWP01000004.1"/>
</dbReference>
<evidence type="ECO:0000259" key="4">
    <source>
        <dbReference type="Pfam" id="PF13439"/>
    </source>
</evidence>
<dbReference type="Proteomes" id="UP000030451">
    <property type="component" value="Unassembled WGS sequence"/>
</dbReference>
<dbReference type="GO" id="GO:1901135">
    <property type="term" value="P:carbohydrate derivative metabolic process"/>
    <property type="evidence" value="ECO:0007669"/>
    <property type="project" value="UniProtKB-ARBA"/>
</dbReference>
<feature type="domain" description="Glycosyltransferase subfamily 4-like N-terminal" evidence="4">
    <location>
        <begin position="16"/>
        <end position="182"/>
    </location>
</feature>
<evidence type="ECO:0000256" key="2">
    <source>
        <dbReference type="ARBA" id="ARBA00022679"/>
    </source>
</evidence>
<dbReference type="PANTHER" id="PTHR12526:SF510">
    <property type="entry name" value="D-INOSITOL 3-PHOSPHATE GLYCOSYLTRANSFERASE"/>
    <property type="match status" value="1"/>
</dbReference>
<evidence type="ECO:0000256" key="1">
    <source>
        <dbReference type="ARBA" id="ARBA00022676"/>
    </source>
</evidence>
<dbReference type="SUPFAM" id="SSF53756">
    <property type="entry name" value="UDP-Glycosyltransferase/glycogen phosphorylase"/>
    <property type="match status" value="1"/>
</dbReference>
<gene>
    <name evidence="5" type="ORF">NM06_04120</name>
</gene>
<feature type="domain" description="Glycosyl transferase family 1" evidence="3">
    <location>
        <begin position="200"/>
        <end position="335"/>
    </location>
</feature>
<dbReference type="Gene3D" id="3.40.50.2000">
    <property type="entry name" value="Glycogen Phosphorylase B"/>
    <property type="match status" value="2"/>
</dbReference>
<name>A0A0A5HX28_PHOS4</name>
<dbReference type="PANTHER" id="PTHR12526">
    <property type="entry name" value="GLYCOSYLTRANSFERASE"/>
    <property type="match status" value="1"/>
</dbReference>
<dbReference type="InterPro" id="IPR001296">
    <property type="entry name" value="Glyco_trans_1"/>
</dbReference>
<keyword evidence="2" id="KW-0808">Transferase</keyword>
<proteinExistence type="predicted"/>
<dbReference type="AlphaFoldDB" id="A0A0A5HX28"/>
<comment type="caution">
    <text evidence="5">The sequence shown here is derived from an EMBL/GenBank/DDBJ whole genome shotgun (WGS) entry which is preliminary data.</text>
</comment>
<protein>
    <recommendedName>
        <fullName evidence="7">Glycosyl transferase family 1 domain-containing protein</fullName>
    </recommendedName>
</protein>
<accession>A0A0A5HX28</accession>
<evidence type="ECO:0000313" key="6">
    <source>
        <dbReference type="Proteomes" id="UP000030451"/>
    </source>
</evidence>
<evidence type="ECO:0008006" key="7">
    <source>
        <dbReference type="Google" id="ProtNLM"/>
    </source>
</evidence>
<organism evidence="5 6">
    <name type="scientific">Photobacterium sp. (strain ATCC 43367)</name>
    <dbReference type="NCBI Taxonomy" id="379097"/>
    <lineage>
        <taxon>Bacteria</taxon>
        <taxon>Pseudomonadati</taxon>
        <taxon>Pseudomonadota</taxon>
        <taxon>Gammaproteobacteria</taxon>
        <taxon>Vibrionales</taxon>
        <taxon>Vibrionaceae</taxon>
        <taxon>Vibrio</taxon>
        <taxon>Vibrio oreintalis group</taxon>
    </lineage>
</organism>
<dbReference type="OrthoDB" id="9768937at2"/>
<dbReference type="EMBL" id="JRWP01000004">
    <property type="protein sequence ID" value="KGY10112.1"/>
    <property type="molecule type" value="Genomic_DNA"/>
</dbReference>
<dbReference type="GO" id="GO:0016757">
    <property type="term" value="F:glycosyltransferase activity"/>
    <property type="evidence" value="ECO:0007669"/>
    <property type="project" value="UniProtKB-KW"/>
</dbReference>
<dbReference type="Pfam" id="PF13439">
    <property type="entry name" value="Glyco_transf_4"/>
    <property type="match status" value="1"/>
</dbReference>
<keyword evidence="1" id="KW-0328">Glycosyltransferase</keyword>
<dbReference type="CDD" id="cd03801">
    <property type="entry name" value="GT4_PimA-like"/>
    <property type="match status" value="1"/>
</dbReference>
<dbReference type="Pfam" id="PF00534">
    <property type="entry name" value="Glycos_transf_1"/>
    <property type="match status" value="1"/>
</dbReference>
<evidence type="ECO:0000259" key="3">
    <source>
        <dbReference type="Pfam" id="PF00534"/>
    </source>
</evidence>
<evidence type="ECO:0000313" key="5">
    <source>
        <dbReference type="EMBL" id="KGY10112.1"/>
    </source>
</evidence>
<dbReference type="InterPro" id="IPR028098">
    <property type="entry name" value="Glyco_trans_4-like_N"/>
</dbReference>
<reference evidence="5 6" key="1">
    <citation type="submission" date="2014-10" db="EMBL/GenBank/DDBJ databases">
        <title>Genome sequencing of Vibrio sinaloensis T08.</title>
        <authorList>
            <person name="Chan K.-G."/>
            <person name="Mohamad N.I."/>
        </authorList>
    </citation>
    <scope>NUCLEOTIDE SEQUENCE [LARGE SCALE GENOMIC DNA]</scope>
    <source>
        <strain evidence="5 6">T08</strain>
    </source>
</reference>
<sequence length="367" mass="42480">MKKSIAIFSVNSQYKIGGAESCISSMVELLSDNYDVTVISGKRNLYERHSKYSYNKIKQIPLINVKYLNYLGNFLNYFLIYRFFSKYDFDLVIGNCSTCIGAINACIDKNKESVYYVHEEFSLNRRVEYGRKNTIKGKFLREARKLLDAPFFLFHKSRNLKALNHCSHVVVNSEFIKRELKYICSNTTSTIYPFTEVKSKYSTKNNAGKYITMVGSGEVKGISIFLDIARKMPNVQFRVVGRNFNKKQVENVLYHPFFDDIEELYTTTKILLVPSIWQEAFGKVSVEAASFGVPVIVSNRGGLPETVVSDELIVKDIYNSELWVEKVNTVLSNRDYWALNNKNFVQRFDHSYDYKKLSNLIEELIDE</sequence>